<dbReference type="AlphaFoldDB" id="N1VSY3"/>
<dbReference type="Proteomes" id="UP000012371">
    <property type="component" value="Unassembled WGS sequence"/>
</dbReference>
<organism evidence="1 2">
    <name type="scientific">Leptospira terpstrae serovar Hualin str. LT 11-33 = ATCC 700639</name>
    <dbReference type="NCBI Taxonomy" id="1257025"/>
    <lineage>
        <taxon>Bacteria</taxon>
        <taxon>Pseudomonadati</taxon>
        <taxon>Spirochaetota</taxon>
        <taxon>Spirochaetia</taxon>
        <taxon>Leptospirales</taxon>
        <taxon>Leptospiraceae</taxon>
        <taxon>Leptospira</taxon>
    </lineage>
</organism>
<evidence type="ECO:0000313" key="2">
    <source>
        <dbReference type="Proteomes" id="UP000012371"/>
    </source>
</evidence>
<reference evidence="1" key="1">
    <citation type="submission" date="2013-03" db="EMBL/GenBank/DDBJ databases">
        <authorList>
            <person name="Harkins D.M."/>
            <person name="Durkin A.S."/>
            <person name="Brinkac L.M."/>
            <person name="Haft D.H."/>
            <person name="Selengut J.D."/>
            <person name="Sanka R."/>
            <person name="DePew J."/>
            <person name="Purushe J."/>
            <person name="Hartskeerl R.A."/>
            <person name="Ahmed A."/>
            <person name="van der Linden H."/>
            <person name="Goris M.G.A."/>
            <person name="Vinetz J.M."/>
            <person name="Sutton G.G."/>
            <person name="Nierman W.C."/>
            <person name="Fouts D.E."/>
        </authorList>
    </citation>
    <scope>NUCLEOTIDE SEQUENCE [LARGE SCALE GENOMIC DNA]</scope>
    <source>
        <strain evidence="1">LT 11-33</strain>
    </source>
</reference>
<name>N1VSY3_9LEPT</name>
<dbReference type="STRING" id="1257025.LEP1GSC203_0761"/>
<sequence>MKPILQNCSHSLSETVIYRYILLFCHKKHMLIDIFNFSLAKKRDLVNIGN</sequence>
<comment type="caution">
    <text evidence="1">The sequence shown here is derived from an EMBL/GenBank/DDBJ whole genome shotgun (WGS) entry which is preliminary data.</text>
</comment>
<keyword evidence="2" id="KW-1185">Reference proteome</keyword>
<dbReference type="EMBL" id="AOGW02000018">
    <property type="protein sequence ID" value="EMY60087.1"/>
    <property type="molecule type" value="Genomic_DNA"/>
</dbReference>
<accession>N1VSY3</accession>
<evidence type="ECO:0000313" key="1">
    <source>
        <dbReference type="EMBL" id="EMY60087.1"/>
    </source>
</evidence>
<gene>
    <name evidence="1" type="ORF">LEP1GSC203_0761</name>
</gene>
<protein>
    <submittedName>
        <fullName evidence="1">Uncharacterized protein</fullName>
    </submittedName>
</protein>
<proteinExistence type="predicted"/>